<feature type="transmembrane region" description="Helical" evidence="8">
    <location>
        <begin position="367"/>
        <end position="390"/>
    </location>
</feature>
<evidence type="ECO:0000313" key="11">
    <source>
        <dbReference type="Proteomes" id="UP000004947"/>
    </source>
</evidence>
<dbReference type="Pfam" id="PF01235">
    <property type="entry name" value="Na_Ala_symp"/>
    <property type="match status" value="1"/>
</dbReference>
<keyword evidence="6 8" id="KW-1133">Transmembrane helix</keyword>
<dbReference type="Gene3D" id="1.20.1740.10">
    <property type="entry name" value="Amino acid/polyamine transporter I"/>
    <property type="match status" value="1"/>
</dbReference>
<feature type="region of interest" description="Disordered" evidence="9">
    <location>
        <begin position="1"/>
        <end position="30"/>
    </location>
</feature>
<feature type="transmembrane region" description="Helical" evidence="8">
    <location>
        <begin position="51"/>
        <end position="72"/>
    </location>
</feature>
<feature type="compositionally biased region" description="Low complexity" evidence="9">
    <location>
        <begin position="1"/>
        <end position="26"/>
    </location>
</feature>
<keyword evidence="3 8" id="KW-0813">Transport</keyword>
<dbReference type="PANTHER" id="PTHR30330">
    <property type="entry name" value="AGSS FAMILY TRANSPORTER, SODIUM-ALANINE"/>
    <property type="match status" value="1"/>
</dbReference>
<evidence type="ECO:0000256" key="6">
    <source>
        <dbReference type="ARBA" id="ARBA00022989"/>
    </source>
</evidence>
<keyword evidence="11" id="KW-1185">Reference proteome</keyword>
<feature type="transmembrane region" description="Helical" evidence="8">
    <location>
        <begin position="206"/>
        <end position="226"/>
    </location>
</feature>
<keyword evidence="8" id="KW-0769">Symport</keyword>
<evidence type="ECO:0000256" key="7">
    <source>
        <dbReference type="ARBA" id="ARBA00023136"/>
    </source>
</evidence>
<dbReference type="Proteomes" id="UP000004947">
    <property type="component" value="Unassembled WGS sequence"/>
</dbReference>
<feature type="transmembrane region" description="Helical" evidence="8">
    <location>
        <begin position="422"/>
        <end position="442"/>
    </location>
</feature>
<reference evidence="10 11" key="1">
    <citation type="journal article" date="2010" name="J. Bacteriol.">
        <title>Genome sequence of Lentisphaera araneosa HTCC2155T, the type species of the order Lentisphaerales in the phylum Lentisphaerae.</title>
        <authorList>
            <person name="Thrash J.C."/>
            <person name="Cho J.C."/>
            <person name="Vergin K.L."/>
            <person name="Morris R.M."/>
            <person name="Giovannoni S.J."/>
        </authorList>
    </citation>
    <scope>NUCLEOTIDE SEQUENCE [LARGE SCALE GENOMIC DNA]</scope>
    <source>
        <strain evidence="10 11">HTCC2155</strain>
    </source>
</reference>
<comment type="caution">
    <text evidence="8">Lacks conserved residue(s) required for the propagation of feature annotation.</text>
</comment>
<dbReference type="STRING" id="313628.LNTAR_14357"/>
<dbReference type="PRINTS" id="PR00175">
    <property type="entry name" value="NAALASMPORT"/>
</dbReference>
<evidence type="ECO:0000256" key="2">
    <source>
        <dbReference type="ARBA" id="ARBA00009261"/>
    </source>
</evidence>
<proteinExistence type="inferred from homology"/>
<feature type="transmembrane region" description="Helical" evidence="8">
    <location>
        <begin position="463"/>
        <end position="486"/>
    </location>
</feature>
<keyword evidence="5 8" id="KW-0812">Transmembrane</keyword>
<evidence type="ECO:0000256" key="8">
    <source>
        <dbReference type="RuleBase" id="RU363064"/>
    </source>
</evidence>
<evidence type="ECO:0000256" key="1">
    <source>
        <dbReference type="ARBA" id="ARBA00004651"/>
    </source>
</evidence>
<dbReference type="eggNOG" id="COG1115">
    <property type="taxonomic scope" value="Bacteria"/>
</dbReference>
<dbReference type="NCBIfam" id="TIGR00835">
    <property type="entry name" value="agcS"/>
    <property type="match status" value="1"/>
</dbReference>
<dbReference type="GO" id="GO:0005886">
    <property type="term" value="C:plasma membrane"/>
    <property type="evidence" value="ECO:0007669"/>
    <property type="project" value="UniProtKB-SubCell"/>
</dbReference>
<dbReference type="EMBL" id="ABCK01000003">
    <property type="protein sequence ID" value="EDM29006.1"/>
    <property type="molecule type" value="Genomic_DNA"/>
</dbReference>
<feature type="transmembrane region" description="Helical" evidence="8">
    <location>
        <begin position="78"/>
        <end position="103"/>
    </location>
</feature>
<name>A6DHC3_9BACT</name>
<feature type="transmembrane region" description="Helical" evidence="8">
    <location>
        <begin position="313"/>
        <end position="334"/>
    </location>
</feature>
<evidence type="ECO:0000256" key="4">
    <source>
        <dbReference type="ARBA" id="ARBA00022475"/>
    </source>
</evidence>
<dbReference type="InterPro" id="IPR001463">
    <property type="entry name" value="Na/Ala_symport"/>
</dbReference>
<keyword evidence="7 8" id="KW-0472">Membrane</keyword>
<evidence type="ECO:0000256" key="3">
    <source>
        <dbReference type="ARBA" id="ARBA00022448"/>
    </source>
</evidence>
<dbReference type="GO" id="GO:0005283">
    <property type="term" value="F:amino acid:sodium symporter activity"/>
    <property type="evidence" value="ECO:0007669"/>
    <property type="project" value="InterPro"/>
</dbReference>
<dbReference type="PANTHER" id="PTHR30330:SF3">
    <property type="entry name" value="TRANSCRIPTIONAL REGULATOR, LRP FAMILY"/>
    <property type="match status" value="1"/>
</dbReference>
<protein>
    <submittedName>
        <fullName evidence="10">Sodium:alanine symporter</fullName>
    </submittedName>
</protein>
<feature type="transmembrane region" description="Helical" evidence="8">
    <location>
        <begin position="283"/>
        <end position="301"/>
    </location>
</feature>
<comment type="caution">
    <text evidence="10">The sequence shown here is derived from an EMBL/GenBank/DDBJ whole genome shotgun (WGS) entry which is preliminary data.</text>
</comment>
<gene>
    <name evidence="10" type="ORF">LNTAR_14357</name>
</gene>
<evidence type="ECO:0000313" key="10">
    <source>
        <dbReference type="EMBL" id="EDM29006.1"/>
    </source>
</evidence>
<feature type="transmembrane region" description="Helical" evidence="8">
    <location>
        <begin position="154"/>
        <end position="171"/>
    </location>
</feature>
<evidence type="ECO:0000256" key="5">
    <source>
        <dbReference type="ARBA" id="ARBA00022692"/>
    </source>
</evidence>
<feature type="transmembrane region" description="Helical" evidence="8">
    <location>
        <begin position="124"/>
        <end position="148"/>
    </location>
</feature>
<feature type="transmembrane region" description="Helical" evidence="8">
    <location>
        <begin position="254"/>
        <end position="271"/>
    </location>
</feature>
<keyword evidence="4 8" id="KW-1003">Cell membrane</keyword>
<comment type="subcellular location">
    <subcellularLocation>
        <location evidence="1 8">Cell membrane</location>
        <topology evidence="1 8">Multi-pass membrane protein</topology>
    </subcellularLocation>
</comment>
<comment type="similarity">
    <text evidence="2 8">Belongs to the alanine or glycine:cation symporter (AGCS) (TC 2.A.25) family.</text>
</comment>
<evidence type="ECO:0000256" key="9">
    <source>
        <dbReference type="SAM" id="MobiDB-lite"/>
    </source>
</evidence>
<accession>A6DHC3</accession>
<dbReference type="AlphaFoldDB" id="A6DHC3"/>
<sequence>MVQELEPAQAQQESESIEASSTAAVSPVVNSEAEKEDGGFISKATASMDKIIGKITSVLFSVIMFDIAFGLLGTSVPLVVVTLMVGAIFFTFRYNFITFKLFAHGIQVVRGKFDKEGEAGEVNHFKALTSALSATVGLGNIAGVAIAVHQGGPGAVFWMILAAFFGMASKFSSCTLAQKYRVINNDGSFSGGPMYYLEMGLKEKGLAKLGTVFAVAYALMIIGGAMGGGNMFQGNQAWGALQQDFLGGSQDPKAAWIFGITLASLVGLVIIGGIKRIGKATEFIVPFMCGLYVIVSLYIIGMNASQIIPSLKSIVTMAFSQNAAFGGFIGVLIMGVRRAAFSNEAGVGSAAVVHAAAKNEEPVMEGVVAMLGPFIDTVIICLMTALVIIITDVSAQYPAEFSKGAIMTAKAWSSAGTYMPKVLTVCIVLFAFSTMISWCYYGERGWIYLVDKFFGKGKGISSLIIYRALFVFCVFLGVVVNAGAVLDFSDAMILGMAFPNIIGMIILSGRVKGWAKDYMNKLKSGEIAPTK</sequence>
<feature type="transmembrane region" description="Helical" evidence="8">
    <location>
        <begin position="492"/>
        <end position="511"/>
    </location>
</feature>
<organism evidence="10 11">
    <name type="scientific">Lentisphaera araneosa HTCC2155</name>
    <dbReference type="NCBI Taxonomy" id="313628"/>
    <lineage>
        <taxon>Bacteria</taxon>
        <taxon>Pseudomonadati</taxon>
        <taxon>Lentisphaerota</taxon>
        <taxon>Lentisphaeria</taxon>
        <taxon>Lentisphaerales</taxon>
        <taxon>Lentisphaeraceae</taxon>
        <taxon>Lentisphaera</taxon>
    </lineage>
</organism>